<feature type="region of interest" description="Disordered" evidence="1">
    <location>
        <begin position="66"/>
        <end position="90"/>
    </location>
</feature>
<comment type="caution">
    <text evidence="4">The sequence shown here is derived from an EMBL/GenBank/DDBJ whole genome shotgun (WGS) entry which is preliminary data.</text>
</comment>
<dbReference type="Gene3D" id="2.60.40.2420">
    <property type="match status" value="1"/>
</dbReference>
<dbReference type="Proteomes" id="UP000600449">
    <property type="component" value="Unassembled WGS sequence"/>
</dbReference>
<feature type="signal peptide" evidence="2">
    <location>
        <begin position="1"/>
        <end position="29"/>
    </location>
</feature>
<dbReference type="InterPro" id="IPR048632">
    <property type="entry name" value="CsgH-like"/>
</dbReference>
<dbReference type="AlphaFoldDB" id="A0A917Q534"/>
<dbReference type="NCBIfam" id="NF041112">
    <property type="entry name" value="chap_CsgH_alph"/>
    <property type="match status" value="1"/>
</dbReference>
<dbReference type="RefSeq" id="WP_188910357.1">
    <property type="nucleotide sequence ID" value="NZ_BMMF01000003.1"/>
</dbReference>
<feature type="chain" id="PRO_5038102694" description="CsgH-like domain-containing protein" evidence="2">
    <location>
        <begin position="30"/>
        <end position="132"/>
    </location>
</feature>
<keyword evidence="5" id="KW-1185">Reference proteome</keyword>
<dbReference type="InterPro" id="IPR053722">
    <property type="entry name" value="Curli_assembly_CsgC/AgfC"/>
</dbReference>
<dbReference type="Pfam" id="PF21112">
    <property type="entry name" value="CsgH"/>
    <property type="match status" value="1"/>
</dbReference>
<reference evidence="4 5" key="1">
    <citation type="journal article" date="2014" name="Int. J. Syst. Evol. Microbiol.">
        <title>Complete genome sequence of Corynebacterium casei LMG S-19264T (=DSM 44701T), isolated from a smear-ripened cheese.</title>
        <authorList>
            <consortium name="US DOE Joint Genome Institute (JGI-PGF)"/>
            <person name="Walter F."/>
            <person name="Albersmeier A."/>
            <person name="Kalinowski J."/>
            <person name="Ruckert C."/>
        </authorList>
    </citation>
    <scope>NUCLEOTIDE SEQUENCE [LARGE SCALE GENOMIC DNA]</scope>
    <source>
        <strain evidence="4 5">CGMCC 1.9161</strain>
    </source>
</reference>
<dbReference type="InterPro" id="IPR047726">
    <property type="entry name" value="CsgH_dom"/>
</dbReference>
<gene>
    <name evidence="4" type="ORF">GCM10011322_10490</name>
</gene>
<organism evidence="4 5">
    <name type="scientific">Salinarimonas ramus</name>
    <dbReference type="NCBI Taxonomy" id="690164"/>
    <lineage>
        <taxon>Bacteria</taxon>
        <taxon>Pseudomonadati</taxon>
        <taxon>Pseudomonadota</taxon>
        <taxon>Alphaproteobacteria</taxon>
        <taxon>Hyphomicrobiales</taxon>
        <taxon>Salinarimonadaceae</taxon>
        <taxon>Salinarimonas</taxon>
    </lineage>
</organism>
<protein>
    <recommendedName>
        <fullName evidence="3">CsgH-like domain-containing protein</fullName>
    </recommendedName>
</protein>
<evidence type="ECO:0000256" key="1">
    <source>
        <dbReference type="SAM" id="MobiDB-lite"/>
    </source>
</evidence>
<evidence type="ECO:0000259" key="3">
    <source>
        <dbReference type="Pfam" id="PF21112"/>
    </source>
</evidence>
<keyword evidence="2" id="KW-0732">Signal</keyword>
<feature type="domain" description="CsgH-like" evidence="3">
    <location>
        <begin position="39"/>
        <end position="126"/>
    </location>
</feature>
<accession>A0A917Q534</accession>
<proteinExistence type="predicted"/>
<dbReference type="EMBL" id="BMMF01000003">
    <property type="protein sequence ID" value="GGK25910.1"/>
    <property type="molecule type" value="Genomic_DNA"/>
</dbReference>
<evidence type="ECO:0000313" key="5">
    <source>
        <dbReference type="Proteomes" id="UP000600449"/>
    </source>
</evidence>
<evidence type="ECO:0000256" key="2">
    <source>
        <dbReference type="SAM" id="SignalP"/>
    </source>
</evidence>
<name>A0A917Q534_9HYPH</name>
<evidence type="ECO:0000313" key="4">
    <source>
        <dbReference type="EMBL" id="GGK25910.1"/>
    </source>
</evidence>
<sequence length="132" mass="12938">MTGLGKIAAAAAVAMSALGPLAASLGASAAGGGGATERLACEIRAIERGGLVMLEPIVRASRAASGSYTLSVESRGSGGSRSDVEQGGGFSLAAGEETRLGSVGLAAGTRYDAVLEIEAGDRTATCRAPARR</sequence>